<dbReference type="InterPro" id="IPR022385">
    <property type="entry name" value="Rhs_assc_core"/>
</dbReference>
<evidence type="ECO:0000259" key="4">
    <source>
        <dbReference type="PROSITE" id="PS50825"/>
    </source>
</evidence>
<dbReference type="NCBIfam" id="TIGR03696">
    <property type="entry name" value="Rhs_assc_core"/>
    <property type="match status" value="1"/>
</dbReference>
<dbReference type="Gene3D" id="3.90.930.1">
    <property type="match status" value="1"/>
</dbReference>
<proteinExistence type="predicted"/>
<evidence type="ECO:0000313" key="6">
    <source>
        <dbReference type="Proteomes" id="UP000676967"/>
    </source>
</evidence>
<dbReference type="Gene3D" id="2.60.40.10">
    <property type="entry name" value="Immunoglobulins"/>
    <property type="match status" value="10"/>
</dbReference>
<dbReference type="Pfam" id="PF05593">
    <property type="entry name" value="RHS_repeat"/>
    <property type="match status" value="9"/>
</dbReference>
<evidence type="ECO:0000256" key="2">
    <source>
        <dbReference type="SAM" id="MobiDB-lite"/>
    </source>
</evidence>
<keyword evidence="1" id="KW-0677">Repeat</keyword>
<feature type="chain" id="PRO_5046137237" description="HYR domain-containing protein" evidence="3">
    <location>
        <begin position="20"/>
        <end position="3652"/>
    </location>
</feature>
<feature type="region of interest" description="Disordered" evidence="2">
    <location>
        <begin position="2321"/>
        <end position="2364"/>
    </location>
</feature>
<feature type="region of interest" description="Disordered" evidence="2">
    <location>
        <begin position="3570"/>
        <end position="3600"/>
    </location>
</feature>
<feature type="signal peptide" evidence="3">
    <location>
        <begin position="1"/>
        <end position="19"/>
    </location>
</feature>
<dbReference type="EMBL" id="AP023356">
    <property type="protein sequence ID" value="BCJ42480.1"/>
    <property type="molecule type" value="Genomic_DNA"/>
</dbReference>
<dbReference type="InterPro" id="IPR011042">
    <property type="entry name" value="6-blade_b-propeller_TolB-like"/>
</dbReference>
<organism evidence="5 6">
    <name type="scientific">Actinoplanes ianthinogenes</name>
    <dbReference type="NCBI Taxonomy" id="122358"/>
    <lineage>
        <taxon>Bacteria</taxon>
        <taxon>Bacillati</taxon>
        <taxon>Actinomycetota</taxon>
        <taxon>Actinomycetes</taxon>
        <taxon>Micromonosporales</taxon>
        <taxon>Micromonosporaceae</taxon>
        <taxon>Actinoplanes</taxon>
    </lineage>
</organism>
<dbReference type="PROSITE" id="PS50825">
    <property type="entry name" value="HYR"/>
    <property type="match status" value="1"/>
</dbReference>
<evidence type="ECO:0000256" key="1">
    <source>
        <dbReference type="ARBA" id="ARBA00022737"/>
    </source>
</evidence>
<dbReference type="InterPro" id="IPR050708">
    <property type="entry name" value="T6SS_VgrG/RHS"/>
</dbReference>
<keyword evidence="6" id="KW-1185">Reference proteome</keyword>
<keyword evidence="3" id="KW-0732">Signal</keyword>
<evidence type="ECO:0000313" key="5">
    <source>
        <dbReference type="EMBL" id="BCJ42480.1"/>
    </source>
</evidence>
<dbReference type="InterPro" id="IPR013783">
    <property type="entry name" value="Ig-like_fold"/>
</dbReference>
<reference evidence="5 6" key="1">
    <citation type="submission" date="2020-08" db="EMBL/GenBank/DDBJ databases">
        <title>Whole genome shotgun sequence of Actinoplanes ianthinogenes NBRC 13996.</title>
        <authorList>
            <person name="Komaki H."/>
            <person name="Tamura T."/>
        </authorList>
    </citation>
    <scope>NUCLEOTIDE SEQUENCE [LARGE SCALE GENOMIC DNA]</scope>
    <source>
        <strain evidence="5 6">NBRC 13996</strain>
    </source>
</reference>
<dbReference type="InterPro" id="IPR015919">
    <property type="entry name" value="Cadherin-like_sf"/>
</dbReference>
<evidence type="ECO:0000256" key="3">
    <source>
        <dbReference type="SAM" id="SignalP"/>
    </source>
</evidence>
<dbReference type="Gene3D" id="2.180.10.10">
    <property type="entry name" value="RHS repeat-associated core"/>
    <property type="match status" value="5"/>
</dbReference>
<dbReference type="Pfam" id="PF25023">
    <property type="entry name" value="TEN_YD-shell"/>
    <property type="match status" value="2"/>
</dbReference>
<dbReference type="NCBIfam" id="TIGR01643">
    <property type="entry name" value="YD_repeat_2x"/>
    <property type="match status" value="18"/>
</dbReference>
<dbReference type="Proteomes" id="UP000676967">
    <property type="component" value="Chromosome"/>
</dbReference>
<dbReference type="Pfam" id="PF05345">
    <property type="entry name" value="He_PIG"/>
    <property type="match status" value="10"/>
</dbReference>
<feature type="compositionally biased region" description="Polar residues" evidence="2">
    <location>
        <begin position="2349"/>
        <end position="2362"/>
    </location>
</feature>
<dbReference type="InterPro" id="IPR006530">
    <property type="entry name" value="YD"/>
</dbReference>
<dbReference type="InterPro" id="IPR011044">
    <property type="entry name" value="Quino_amine_DH_bsu"/>
</dbReference>
<dbReference type="SUPFAM" id="SSF49313">
    <property type="entry name" value="Cadherin-like"/>
    <property type="match status" value="9"/>
</dbReference>
<dbReference type="PANTHER" id="PTHR32305:SF15">
    <property type="entry name" value="PROTEIN RHSA-RELATED"/>
    <property type="match status" value="1"/>
</dbReference>
<feature type="domain" description="HYR" evidence="4">
    <location>
        <begin position="274"/>
        <end position="361"/>
    </location>
</feature>
<feature type="compositionally biased region" description="Basic residues" evidence="2">
    <location>
        <begin position="3585"/>
        <end position="3595"/>
    </location>
</feature>
<dbReference type="PANTHER" id="PTHR32305">
    <property type="match status" value="1"/>
</dbReference>
<sequence>MVCLTTLLAGFIDVPAAEAATSPVVTNPGTQYSGISVATSLTVAGTGGTSPYTWTATGLPAGLTINAATGVISGTPTTAATYAAKVTATDSAKLAGSAAFSWTTGTAATVTNPGTRASVVNVAVNQAMTATGAKTPYVWSATGLPTGLAINSSTGAITGTPTAAGTFTTKVTATDAAKIPGFTTFTWSVAAAALAVTNPGTRQATTGQPATLTLAATGGTSPYTWAATGLPAGLTLNATSGVVSGTPTTAGTSSVTVTATDSAGRTATATFSWVTAVPPAVTNPGAQNATVGTAFSKTLAATGGTSPYTWTATGLPAGLAISSAGVVSGTPTTAGTSTVTATATDAAKRTGTATFTVTVAAQPAVTNPGTQQATVGKAGTLTLAGTGGTTPYTWTATGLPAGLTISSAGVVSGTATTAGTSTVTVTLTDAGGRTATASFSWVTANAPAITNPGTQNGTTGVAVSKTLAATGGTSPYTWTATGLPAGLTISSAGVVSGTPTTAGSSTVAVTVTDATGRASSLSFTWAVATPLVATKPSAQNGTTGVAGTLTLAGTGGTSPYTWTATGLPAGLSVSTAGVVSGTPTTAGTATVTATVTDAAGRTSAVSFTWTVATPLVATNPGNQSATTGVAGTLTLTGTGGTAPYAWTATGLPTGMTVSSAGVVSGTPAVAGDYPVTATVTDAAQRSSTVTFALTVKGPVVVTSPGAQNSVTGAAVDLTLAATGGSGVYTWSALGLPDGLSISAAGVVSGTLTAPATWTVTLTATDNGGRSDKVTFDWNVSAPIVVTGPRTQTGIEKQAASATFAATGGGGTYTWSATGLPGGLTIDAASGAISGTVTGSGVYQPVIRATDAAGRTGTLPVRWDVLAAVASAPIMDAGSVGTVNSALDAGTNGVAVIGSYAYVTKGLQLLQLDKSTGASTVVAGAAEYGCVDGTAGSQARFNANSIPVQVVGSDGRFVYLLDSCGLRRVDPASGATTTLVSQGTFTGYARFGAIAGKWLYLYDNAYLWRYDLITGGTPTQVNITMGNRTTAAIAADDSYAYLWTGEGSLWKVNVSTGAGSVLTSGLTVTGAPTAMLSVGDYVYASFANVLSPARGTTVLRISKSTGATLLVSPSATDTTGLSGVTGMASDGTKLYLADRGSDGSWLKTLTSATPKAPAAVATAPVMDAGSIGTVTGALDSGSNGVAVIGSYAYVNKGLQLLQISKATGASTVLAGTAEYGCVDGSTGAQVRFNANSIPLQVIGSDGRFVYLLDSCGVRRIDPANGATTTVISQGTFTGYARFGAIAGKWLYLYDNAYLWRYDLTGGTKPTQVNITMGNRTTAAIAADDTYAYLWTGEGTLWKVAADNTTGTGTAVVTGLTVTGAPTAMLSVGDYLYASFANVLSPARGTTVLRISKSTGATLLVSPSATDTTGLSGITGMASDGTKLYLADRGSDGSWLKTLTSATAKAPAAVATAPVMDAGSIGTVTSALDSGSNGVAVIGSYAYVNKGLQLLQVNKSTGASSVLAGAAEYGCVDGSTGGQVRFNANSIPLQVIGSDGRFVYLLDSCGVRRIDPANGATTTVISQGTFTGYARFGAIAGKWLYLYDNAYLWRYDLTGGTKPTQVNITMGNRTTAAIAADDSYAYLWTGEGSLWKVNASTGAGSVLTSGLTVTGAPTAMLSVGDYVYASFANVLSPARGTTVLRISKSTGATLLVSPSATDTTGLSGVTGMASDGTRLYLADRGSDGSWLKTLTSATPKAPAAVATAPVMDAGSIGTVPGALDAATNGVAVIGSYAYVNKGLQLLQVNKSTGASSVLAGAAEYGCVDGSTGGQVRFNANSIPLQVIGSDGRFVYLLDSCGVRRIDPANGATTTVISQGTFTGYARFGAIAGKWLYLYDNAYLWRYDLTGGTKPTQVNITMGNRTTAAIAADDSYAYLWTGEGSLWKVNASTGAGSVLTSGLTVTGAPTAMLSVGDYVYASFANVLSPARGTTVLRISKSTGTTLLVSPSATDTTGLSGVTGMASDGTRLFLADRGSDGSWLKTLTSATPKAPAAVATAPIMNAGVVTTVAGGFNYGSNGVALLGSFAYMTKGLQLMQVNKGTGTGTAIAGAAEYGCVDGSTGAQVRFNANSIPLQVIGSDGRFVYLLDSCGVRRIDPANGATTTVISQGTFTGYARFGAIAGKWLYLYDNAYLWRYDLTGGTKPTQVNITMGNRTTAAIAADDTYAYLWTGDGYLWKVNADTGAGTVMATGTGSAPSAMLSVGDYVYAAFTSYPSYRGVTLQRAGKSSGVVELVAGNMSSAPADGLYYDAGFAGITGLASDGTRLYVADSNSSGGWLRVIKKGKRPVDPGGPTLPGETTGGGNPAECIPCSQQHGDPVNTDTGALTEPATDLTVADRAGSLEMSRTYSSAGAGVNSVVGYGWAWPYGVTAQQNTGSSGTGTSGTGTDVIGTLVVRQENGSTATFSAKSTGSFAGAPRLQATAVKNADGTLTFARQNLTTMVFSAAGQLLRQVDVNGQTVSNTYDSAGRPTEITGDSGRKLRFTYDAAGYLASVTSPAGATVTYTHDADGNLTSVTDPTGAVTSYGYGAKHLLTKITNPAGGVTTNVYDESGRVIKQTDPLGRVITFGYVDGDEIGTSTVTITAGNGAKIVEQYLDGQLRSQTKAAGTADAATTTWDYDPNTGQPVMVTAPDGSTETYAYDSAGHRTSRTDALGRTTTWTYDAQGNELTATDPAGHTSSATYDTHGNQLTATDAAGGVRRWTYNADSTLDSETAADGTVIRYTYDAAGNRTGVTGPSRHTTTYGYNADGKVTSVTGPTGGVTTTALDGASRITKVVDPAGGVSRFAYDGSGRRTSETDAEGDVTTRGYDLAGQPVKVTDANGNSTTSAYDEAGQLTAATDQAGHTTRYEYDLRGNRVAEVDPLGRRTTYRYDLADRLLSTTLPSGATTSTTYDAAGEPVKSVDAKGKATTYTYDALGQMTATTDADGRTSVRTYTATGQPETATNPDGSTQRYTYDAAGHVLTFTDADGNKTAYTYDSAGREATRTAPGNLVTRYTYATDGSPDWVTTQPDGTTVTRTYNSAGRLARVDYSDPATADITFTYDAAGRRRTMTDGTGTTTYAYDAFGRLTATTDGAGNRVGLTYDAAGQLTGVTYPGGKTVTYTRDDAGQLTAATDWTGATTRFGWTADGQVATQTTPNGVVSTTTYDPNEQATDITVRKDGAVLGSYGYLYDDAGQIIGDRAGTEQHDYTYSGTAQLASTSTTAGTGSWADGAYTTTPGGALTGLPDGTKLAYNAAQQLTQGTGPGGAETAYTYDGNGNRLTGGAASYRYTSASSLAQVTTAAGTQVGYTTNGSGLRQTRTVGGTTERFVWAALDDLPVLLDDGTHLYLYGPGSTPYAQVSRDGTVEYLHQDRLGSVRLITGSTGAVVGTTTFDPYGNRTVHTGTADSRIGYTGNWTDPVTGLVYLRARDYDPATGQFVSVDPLVDVTRQPYSYVENNPLLMADPTGLCGFWCHVGTGTGIAVVVVAAAAVACAIAEPCGAIALGGLAVGEGLALAGGVAVSGAAIEAGAGAIALGAGAGAISGLWESRGSQWRDHDGDANDCPQRRGTKGKSHRGGKKSDRDNWFGYDKDREFVKWVHRVGKKAENGGDDIDTIEDMKRIFDRWVQLGKPKVK</sequence>
<accession>A0ABN6CAK3</accession>
<protein>
    <recommendedName>
        <fullName evidence="4">HYR domain-containing protein</fullName>
    </recommendedName>
</protein>
<dbReference type="Pfam" id="PF20148">
    <property type="entry name" value="DUF6531"/>
    <property type="match status" value="1"/>
</dbReference>
<dbReference type="InterPro" id="IPR031325">
    <property type="entry name" value="RHS_repeat"/>
</dbReference>
<dbReference type="InterPro" id="IPR056823">
    <property type="entry name" value="TEN-like_YD-shell"/>
</dbReference>
<dbReference type="Gene3D" id="2.120.10.30">
    <property type="entry name" value="TolB, C-terminal domain"/>
    <property type="match status" value="1"/>
</dbReference>
<dbReference type="SUPFAM" id="SSF75011">
    <property type="entry name" value="3-carboxy-cis,cis-mucoante lactonizing enzyme"/>
    <property type="match status" value="1"/>
</dbReference>
<dbReference type="RefSeq" id="WP_189328830.1">
    <property type="nucleotide sequence ID" value="NZ_AP023356.1"/>
</dbReference>
<gene>
    <name evidence="5" type="ORF">Aiant_31370</name>
</gene>
<dbReference type="InterPro" id="IPR003410">
    <property type="entry name" value="HYR_dom"/>
</dbReference>
<name>A0ABN6CAK3_9ACTN</name>
<dbReference type="SUPFAM" id="SSF50969">
    <property type="entry name" value="YVTN repeat-like/Quinoprotein amine dehydrogenase"/>
    <property type="match status" value="4"/>
</dbReference>
<dbReference type="InterPro" id="IPR045351">
    <property type="entry name" value="DUF6531"/>
</dbReference>
<dbReference type="SUPFAM" id="SSF69304">
    <property type="entry name" value="Tricorn protease N-terminal domain"/>
    <property type="match status" value="1"/>
</dbReference>